<dbReference type="EMBL" id="CP012746">
    <property type="protein sequence ID" value="ALL65102.1"/>
    <property type="molecule type" value="Genomic_DNA"/>
</dbReference>
<dbReference type="KEGG" id="bcai:K788_0007946"/>
<reference evidence="1 2" key="1">
    <citation type="journal article" date="2014" name="Genome Announc.">
        <title>Draft Genome Sequence of the Haloacid-Degrading Burkholderia caribensis Strain MBA4.</title>
        <authorList>
            <person name="Pan Y."/>
            <person name="Kong K.F."/>
            <person name="Tsang J.S."/>
        </authorList>
    </citation>
    <scope>NUCLEOTIDE SEQUENCE [LARGE SCALE GENOMIC DNA]</scope>
    <source>
        <strain evidence="1 2">MBA4</strain>
    </source>
</reference>
<evidence type="ECO:0000313" key="1">
    <source>
        <dbReference type="EMBL" id="ALL65102.1"/>
    </source>
</evidence>
<sequence length="46" mass="4945">MILVVIVVQRQQESCGSLHARRDVIADALREPGNAPAARVPSAYAD</sequence>
<name>A0A0P0RA84_9BURK</name>
<protein>
    <submittedName>
        <fullName evidence="1">Uncharacterized protein</fullName>
    </submittedName>
</protein>
<dbReference type="AlphaFoldDB" id="A0A0P0RA84"/>
<proteinExistence type="predicted"/>
<gene>
    <name evidence="1" type="ORF">K788_0007946</name>
</gene>
<evidence type="ECO:0000313" key="2">
    <source>
        <dbReference type="Proteomes" id="UP000019146"/>
    </source>
</evidence>
<organism evidence="1 2">
    <name type="scientific">Paraburkholderia caribensis MBA4</name>
    <dbReference type="NCBI Taxonomy" id="1323664"/>
    <lineage>
        <taxon>Bacteria</taxon>
        <taxon>Pseudomonadati</taxon>
        <taxon>Pseudomonadota</taxon>
        <taxon>Betaproteobacteria</taxon>
        <taxon>Burkholderiales</taxon>
        <taxon>Burkholderiaceae</taxon>
        <taxon>Paraburkholderia</taxon>
    </lineage>
</organism>
<accession>A0A0P0RA84</accession>
<dbReference type="Proteomes" id="UP000019146">
    <property type="component" value="Chromosome 1"/>
</dbReference>